<feature type="region of interest" description="Disordered" evidence="1">
    <location>
        <begin position="219"/>
        <end position="286"/>
    </location>
</feature>
<feature type="compositionally biased region" description="Low complexity" evidence="1">
    <location>
        <begin position="467"/>
        <end position="478"/>
    </location>
</feature>
<reference evidence="3" key="1">
    <citation type="journal article" date="2021" name="Nat. Commun.">
        <title>Genetic determinants of endophytism in the Arabidopsis root mycobiome.</title>
        <authorList>
            <person name="Mesny F."/>
            <person name="Miyauchi S."/>
            <person name="Thiergart T."/>
            <person name="Pickel B."/>
            <person name="Atanasova L."/>
            <person name="Karlsson M."/>
            <person name="Huettel B."/>
            <person name="Barry K.W."/>
            <person name="Haridas S."/>
            <person name="Chen C."/>
            <person name="Bauer D."/>
            <person name="Andreopoulos W."/>
            <person name="Pangilinan J."/>
            <person name="LaButti K."/>
            <person name="Riley R."/>
            <person name="Lipzen A."/>
            <person name="Clum A."/>
            <person name="Drula E."/>
            <person name="Henrissat B."/>
            <person name="Kohler A."/>
            <person name="Grigoriev I.V."/>
            <person name="Martin F.M."/>
            <person name="Hacquard S."/>
        </authorList>
    </citation>
    <scope>NUCLEOTIDE SEQUENCE</scope>
    <source>
        <strain evidence="3">MPI-CAGE-CH-0230</strain>
    </source>
</reference>
<dbReference type="GO" id="GO:0005935">
    <property type="term" value="C:cellular bud neck"/>
    <property type="evidence" value="ECO:0007669"/>
    <property type="project" value="TreeGrafter"/>
</dbReference>
<feature type="compositionally biased region" description="Low complexity" evidence="1">
    <location>
        <begin position="335"/>
        <end position="352"/>
    </location>
</feature>
<protein>
    <recommendedName>
        <fullName evidence="5">Fibroin-3 related protein</fullName>
    </recommendedName>
</protein>
<feature type="transmembrane region" description="Helical" evidence="2">
    <location>
        <begin position="64"/>
        <end position="85"/>
    </location>
</feature>
<feature type="compositionally biased region" description="Polar residues" evidence="1">
    <location>
        <begin position="446"/>
        <end position="466"/>
    </location>
</feature>
<evidence type="ECO:0000313" key="3">
    <source>
        <dbReference type="EMBL" id="KAH7035022.1"/>
    </source>
</evidence>
<feature type="compositionally biased region" description="Low complexity" evidence="1">
    <location>
        <begin position="535"/>
        <end position="558"/>
    </location>
</feature>
<feature type="compositionally biased region" description="Polar residues" evidence="1">
    <location>
        <begin position="318"/>
        <end position="328"/>
    </location>
</feature>
<keyword evidence="2" id="KW-1133">Transmembrane helix</keyword>
<evidence type="ECO:0000256" key="2">
    <source>
        <dbReference type="SAM" id="Phobius"/>
    </source>
</evidence>
<keyword evidence="4" id="KW-1185">Reference proteome</keyword>
<feature type="region of interest" description="Disordered" evidence="1">
    <location>
        <begin position="166"/>
        <end position="185"/>
    </location>
</feature>
<dbReference type="EMBL" id="JAGTJQ010000003">
    <property type="protein sequence ID" value="KAH7035022.1"/>
    <property type="molecule type" value="Genomic_DNA"/>
</dbReference>
<dbReference type="OrthoDB" id="5401332at2759"/>
<dbReference type="InterPro" id="IPR037504">
    <property type="entry name" value="PSI_induc_2"/>
</dbReference>
<proteinExistence type="predicted"/>
<keyword evidence="2" id="KW-0472">Membrane</keyword>
<gene>
    <name evidence="3" type="ORF">B0I36DRAFT_86975</name>
</gene>
<name>A0A9P8YDQ2_9PEZI</name>
<evidence type="ECO:0008006" key="5">
    <source>
        <dbReference type="Google" id="ProtNLM"/>
    </source>
</evidence>
<dbReference type="GeneID" id="70193034"/>
<feature type="region of interest" description="Disordered" evidence="1">
    <location>
        <begin position="305"/>
        <end position="568"/>
    </location>
</feature>
<organism evidence="3 4">
    <name type="scientific">Microdochium trichocladiopsis</name>
    <dbReference type="NCBI Taxonomy" id="1682393"/>
    <lineage>
        <taxon>Eukaryota</taxon>
        <taxon>Fungi</taxon>
        <taxon>Dikarya</taxon>
        <taxon>Ascomycota</taxon>
        <taxon>Pezizomycotina</taxon>
        <taxon>Sordariomycetes</taxon>
        <taxon>Xylariomycetidae</taxon>
        <taxon>Xylariales</taxon>
        <taxon>Microdochiaceae</taxon>
        <taxon>Microdochium</taxon>
    </lineage>
</organism>
<accession>A0A9P8YDQ2</accession>
<comment type="caution">
    <text evidence="3">The sequence shown here is derived from an EMBL/GenBank/DDBJ whole genome shotgun (WGS) entry which is preliminary data.</text>
</comment>
<feature type="compositionally biased region" description="Pro residues" evidence="1">
    <location>
        <begin position="232"/>
        <end position="241"/>
    </location>
</feature>
<dbReference type="RefSeq" id="XP_046015115.1">
    <property type="nucleotide sequence ID" value="XM_046163488.1"/>
</dbReference>
<feature type="compositionally biased region" description="Polar residues" evidence="1">
    <location>
        <begin position="271"/>
        <end position="282"/>
    </location>
</feature>
<dbReference type="AlphaFoldDB" id="A0A9P8YDQ2"/>
<evidence type="ECO:0000313" key="4">
    <source>
        <dbReference type="Proteomes" id="UP000756346"/>
    </source>
</evidence>
<evidence type="ECO:0000256" key="1">
    <source>
        <dbReference type="SAM" id="MobiDB-lite"/>
    </source>
</evidence>
<feature type="compositionally biased region" description="Gly residues" evidence="1">
    <location>
        <begin position="419"/>
        <end position="435"/>
    </location>
</feature>
<dbReference type="PANTHER" id="PTHR40018:SF1">
    <property type="entry name" value="[PSI+] INDUCTION PROTEIN 2"/>
    <property type="match status" value="1"/>
</dbReference>
<dbReference type="Proteomes" id="UP000756346">
    <property type="component" value="Unassembled WGS sequence"/>
</dbReference>
<keyword evidence="2" id="KW-0812">Transmembrane</keyword>
<sequence length="568" mass="60195">MPHIGLAMERSLQGGGVVDGLRNLIARSMVAALGTRQSLAGLQNGVSDAKTALSSWDNCMAVTFCKWPVIGIIILGSLILFSILWCCARCLFCGLSCCCECCMCLKCCGQCCGMCDPPGGRKHKYLDEPFIPPHHDQAYRPQAPMDYPPPQPAAAPKREVPQYATFESDKKDADSLPAMPTWNDGSSQKVMVEEEVEMEPLKKPTPSPSVAANATGRTVSPLSAQGHGSPPSVSPYGPPPGRAGANGYMGAAADPYAQQETGYFDGGEYGQQAQPHGMNHSQEYGVDQAYGGGAGAMAMGRQPYQQQGNDMHAYGNQPLRNQPYNQQGMEVDAYGNQVQPQPYGQQGFPQSQTPRPYGDEYGRSMTPGGPARSGTPGSQMRPNGYGLSTPGAYGYDNNPARMNSPGPQGGAGYRASPGPQGGNGYGQQQGMGPSGYGRPPPRRQYTGDSQSQYSAGPMQQQYSGARQQQPYPQAPSQSHDYPTGGAASDYHEFAGSTQQPAELYSPVAIAPPRAAELHSEPASPLHNNAGFDFQSGYARASPAPAAERPAGPAAGYPGQRQYKPQGGY</sequence>
<dbReference type="PANTHER" id="PTHR40018">
    <property type="entry name" value="[PSI+] INDUCTION PROTEIN 2"/>
    <property type="match status" value="1"/>
</dbReference>
<dbReference type="GO" id="GO:0005886">
    <property type="term" value="C:plasma membrane"/>
    <property type="evidence" value="ECO:0007669"/>
    <property type="project" value="TreeGrafter"/>
</dbReference>